<feature type="transmembrane region" description="Helical" evidence="1">
    <location>
        <begin position="211"/>
        <end position="235"/>
    </location>
</feature>
<feature type="transmembrane region" description="Helical" evidence="1">
    <location>
        <begin position="83"/>
        <end position="103"/>
    </location>
</feature>
<feature type="transmembrane region" description="Helical" evidence="1">
    <location>
        <begin position="115"/>
        <end position="132"/>
    </location>
</feature>
<feature type="transmembrane region" description="Helical" evidence="1">
    <location>
        <begin position="12"/>
        <end position="29"/>
    </location>
</feature>
<dbReference type="STRING" id="226505.SAMN05444394_2720"/>
<dbReference type="AlphaFoldDB" id="A0A1N6FTT8"/>
<keyword evidence="1" id="KW-1133">Transmembrane helix</keyword>
<keyword evidence="1" id="KW-0812">Transmembrane</keyword>
<dbReference type="OrthoDB" id="823982at2"/>
<gene>
    <name evidence="2" type="ORF">SAMN05444394_2720</name>
</gene>
<reference evidence="3" key="1">
    <citation type="submission" date="2016-11" db="EMBL/GenBank/DDBJ databases">
        <authorList>
            <person name="Varghese N."/>
            <person name="Submissions S."/>
        </authorList>
    </citation>
    <scope>NUCLEOTIDE SEQUENCE [LARGE SCALE GENOMIC DNA]</scope>
    <source>
        <strain evidence="3">DSM 15292</strain>
    </source>
</reference>
<protein>
    <submittedName>
        <fullName evidence="2">Uncharacterized protein</fullName>
    </submittedName>
</protein>
<proteinExistence type="predicted"/>
<sequence length="252" mass="29429">MPSPFWTAFGDWYLFAIDALLLIGTFYFLKLKKEEKANSYYWLPFFILAFTVFYENLGAYTNFNFEFKKSVNALLGNTEFPKYNLWLYNITNKQISTILYLFLIKNWLEPTKKKYINWMLIVFVIVSLVLQITGIEPLYLNQPIIFSMGANMILIGSGLYFVALITNQYYLNSNPLKLLSFWQMTFLLFTYSLTYINSMTVIYLYEINSQLGIGIVQIDRVLGILNKVILVLIIASPLLKKVFVKEPIFRAA</sequence>
<accession>A0A1N6FTT8</accession>
<feature type="transmembrane region" description="Helical" evidence="1">
    <location>
        <begin position="41"/>
        <end position="63"/>
    </location>
</feature>
<keyword evidence="3" id="KW-1185">Reference proteome</keyword>
<organism evidence="2 3">
    <name type="scientific">Algoriphagus halophilus</name>
    <dbReference type="NCBI Taxonomy" id="226505"/>
    <lineage>
        <taxon>Bacteria</taxon>
        <taxon>Pseudomonadati</taxon>
        <taxon>Bacteroidota</taxon>
        <taxon>Cytophagia</taxon>
        <taxon>Cytophagales</taxon>
        <taxon>Cyclobacteriaceae</taxon>
        <taxon>Algoriphagus</taxon>
    </lineage>
</organism>
<dbReference type="Proteomes" id="UP000185221">
    <property type="component" value="Unassembled WGS sequence"/>
</dbReference>
<feature type="transmembrane region" description="Helical" evidence="1">
    <location>
        <begin position="144"/>
        <end position="165"/>
    </location>
</feature>
<evidence type="ECO:0000256" key="1">
    <source>
        <dbReference type="SAM" id="Phobius"/>
    </source>
</evidence>
<evidence type="ECO:0000313" key="3">
    <source>
        <dbReference type="Proteomes" id="UP000185221"/>
    </source>
</evidence>
<dbReference type="RefSeq" id="WP_074225527.1">
    <property type="nucleotide sequence ID" value="NZ_FSRC01000002.1"/>
</dbReference>
<evidence type="ECO:0000313" key="2">
    <source>
        <dbReference type="EMBL" id="SIN98663.1"/>
    </source>
</evidence>
<name>A0A1N6FTT8_9BACT</name>
<keyword evidence="1" id="KW-0472">Membrane</keyword>
<feature type="transmembrane region" description="Helical" evidence="1">
    <location>
        <begin position="186"/>
        <end position="205"/>
    </location>
</feature>
<dbReference type="EMBL" id="FSRC01000002">
    <property type="protein sequence ID" value="SIN98663.1"/>
    <property type="molecule type" value="Genomic_DNA"/>
</dbReference>